<dbReference type="InterPro" id="IPR036052">
    <property type="entry name" value="TrpB-like_PALP_sf"/>
</dbReference>
<dbReference type="Pfam" id="PF14821">
    <property type="entry name" value="Thr_synth_N"/>
    <property type="match status" value="1"/>
</dbReference>
<keyword evidence="5" id="KW-0812">Transmembrane</keyword>
<dbReference type="GO" id="GO:0030170">
    <property type="term" value="F:pyridoxal phosphate binding"/>
    <property type="evidence" value="ECO:0007669"/>
    <property type="project" value="TreeGrafter"/>
</dbReference>
<evidence type="ECO:0000256" key="5">
    <source>
        <dbReference type="SAM" id="Phobius"/>
    </source>
</evidence>
<proteinExistence type="inferred from homology"/>
<name>A0A9Q0N4H0_9DIPT</name>
<evidence type="ECO:0000256" key="2">
    <source>
        <dbReference type="ARBA" id="ARBA00005517"/>
    </source>
</evidence>
<dbReference type="PANTHER" id="PTHR42690:SF1">
    <property type="entry name" value="THREONINE SYNTHASE-LIKE 2"/>
    <property type="match status" value="1"/>
</dbReference>
<evidence type="ECO:0000259" key="6">
    <source>
        <dbReference type="Pfam" id="PF14821"/>
    </source>
</evidence>
<dbReference type="EMBL" id="WJQU01000002">
    <property type="protein sequence ID" value="KAJ6643306.1"/>
    <property type="molecule type" value="Genomic_DNA"/>
</dbReference>
<dbReference type="Gene3D" id="3.90.1380.10">
    <property type="entry name" value="Threonine synthase, N-terminal domain"/>
    <property type="match status" value="1"/>
</dbReference>
<evidence type="ECO:0000256" key="3">
    <source>
        <dbReference type="ARBA" id="ARBA00022898"/>
    </source>
</evidence>
<keyword evidence="5" id="KW-0472">Membrane</keyword>
<dbReference type="FunFam" id="3.90.1380.10:FF:000003">
    <property type="entry name" value="THR4p Threonine synthase"/>
    <property type="match status" value="1"/>
</dbReference>
<feature type="transmembrane region" description="Helical" evidence="5">
    <location>
        <begin position="250"/>
        <end position="270"/>
    </location>
</feature>
<dbReference type="SUPFAM" id="SSF53686">
    <property type="entry name" value="Tryptophan synthase beta subunit-like PLP-dependent enzymes"/>
    <property type="match status" value="2"/>
</dbReference>
<keyword evidence="3" id="KW-0663">Pyridoxal phosphate</keyword>
<evidence type="ECO:0000313" key="8">
    <source>
        <dbReference type="Proteomes" id="UP001151699"/>
    </source>
</evidence>
<dbReference type="PANTHER" id="PTHR42690">
    <property type="entry name" value="THREONINE SYNTHASE FAMILY MEMBER"/>
    <property type="match status" value="1"/>
</dbReference>
<dbReference type="GO" id="GO:0016829">
    <property type="term" value="F:lyase activity"/>
    <property type="evidence" value="ECO:0007669"/>
    <property type="project" value="UniProtKB-KW"/>
</dbReference>
<dbReference type="InterPro" id="IPR029144">
    <property type="entry name" value="Thr_synth_N"/>
</dbReference>
<comment type="caution">
    <text evidence="7">The sequence shown here is derived from an EMBL/GenBank/DDBJ whole genome shotgun (WGS) entry which is preliminary data.</text>
</comment>
<organism evidence="7 8">
    <name type="scientific">Pseudolycoriella hygida</name>
    <dbReference type="NCBI Taxonomy" id="35572"/>
    <lineage>
        <taxon>Eukaryota</taxon>
        <taxon>Metazoa</taxon>
        <taxon>Ecdysozoa</taxon>
        <taxon>Arthropoda</taxon>
        <taxon>Hexapoda</taxon>
        <taxon>Insecta</taxon>
        <taxon>Pterygota</taxon>
        <taxon>Neoptera</taxon>
        <taxon>Endopterygota</taxon>
        <taxon>Diptera</taxon>
        <taxon>Nematocera</taxon>
        <taxon>Sciaroidea</taxon>
        <taxon>Sciaridae</taxon>
        <taxon>Pseudolycoriella</taxon>
    </lineage>
</organism>
<evidence type="ECO:0000256" key="4">
    <source>
        <dbReference type="ARBA" id="ARBA00023239"/>
    </source>
</evidence>
<feature type="domain" description="Threonine synthase N-terminal" evidence="6">
    <location>
        <begin position="2"/>
        <end position="83"/>
    </location>
</feature>
<keyword evidence="5" id="KW-1133">Transmembrane helix</keyword>
<comment type="cofactor">
    <cofactor evidence="1">
        <name>pyridoxal 5'-phosphate</name>
        <dbReference type="ChEBI" id="CHEBI:597326"/>
    </cofactor>
</comment>
<evidence type="ECO:0000256" key="1">
    <source>
        <dbReference type="ARBA" id="ARBA00001933"/>
    </source>
</evidence>
<reference evidence="7" key="1">
    <citation type="submission" date="2022-07" db="EMBL/GenBank/DDBJ databases">
        <authorList>
            <person name="Trinca V."/>
            <person name="Uliana J.V.C."/>
            <person name="Torres T.T."/>
            <person name="Ward R.J."/>
            <person name="Monesi N."/>
        </authorList>
    </citation>
    <scope>NUCLEOTIDE SEQUENCE</scope>
    <source>
        <strain evidence="7">HSMRA1968</strain>
        <tissue evidence="7">Whole embryos</tissue>
    </source>
</reference>
<accession>A0A9Q0N4H0</accession>
<comment type="similarity">
    <text evidence="2">Belongs to the threonine synthase family.</text>
</comment>
<keyword evidence="8" id="KW-1185">Reference proteome</keyword>
<dbReference type="InterPro" id="IPR037158">
    <property type="entry name" value="Thr_synth_N_sf"/>
</dbReference>
<evidence type="ECO:0000313" key="7">
    <source>
        <dbReference type="EMBL" id="KAJ6643306.1"/>
    </source>
</evidence>
<keyword evidence="4" id="KW-0456">Lyase</keyword>
<gene>
    <name evidence="7" type="primary">Thnsl2</name>
    <name evidence="7" type="ORF">Bhyg_08265</name>
</gene>
<dbReference type="OrthoDB" id="5203861at2759"/>
<dbReference type="InterPro" id="IPR051166">
    <property type="entry name" value="Threonine_Synthase"/>
</dbReference>
<protein>
    <submittedName>
        <fullName evidence="7">Threonine synthase-like 2</fullName>
    </submittedName>
</protein>
<sequence length="488" mass="54626">MKYLSTRGGITPVNYEQTLFSGYAPDGGLYVPESIPKLDSCTINEWKQSKQSYTQVVERIARMFIAEDEIPNQDLAEAVDRAYEKFNIVDKIGFKNLNSAKGKPFVLAQLYHGQTGSFKDYAMCLVGQLLEYFSRQRNTKTVILVGTSGDTGSAAMEAIKGLKAVDIVVLFPKGKISLVQELQMTSYADKNIHVFAVEGSSDDLDVPIKQCFPRENVTSINSVSWTRVMIQVSRTLLTTSTSTFEMEMKLMCLYLLALLVTISSLIVYFIQKLKFFDVLGNITAGIIARLMGFPINLYCATNANDNVEMFFGSGVYEMGGAVVETPANAMDIRYPYNVERIFYLFTDAQRTANVVALNKSQISPETKDKISNFVNGSLKVETSLINETMKSCWDVNKFVICPHTATAVAYFDQYTPSKIDKNAYIIATATPQKFPESCEEAGIRNDAWNAYALRDSLQLTPKIIPQVMGKDNNWYEMLQEKIVEILGH</sequence>
<dbReference type="AlphaFoldDB" id="A0A9Q0N4H0"/>
<dbReference type="GO" id="GO:0009071">
    <property type="term" value="P:serine family amino acid catabolic process"/>
    <property type="evidence" value="ECO:0007669"/>
    <property type="project" value="TreeGrafter"/>
</dbReference>
<dbReference type="Proteomes" id="UP001151699">
    <property type="component" value="Chromosome B"/>
</dbReference>
<dbReference type="GO" id="GO:0046360">
    <property type="term" value="P:2-oxobutyrate biosynthetic process"/>
    <property type="evidence" value="ECO:0007669"/>
    <property type="project" value="TreeGrafter"/>
</dbReference>
<dbReference type="Gene3D" id="3.40.50.1100">
    <property type="match status" value="2"/>
</dbReference>